<dbReference type="RefSeq" id="WP_169805802.1">
    <property type="nucleotide sequence ID" value="NZ_LWMV01000171.1"/>
</dbReference>
<name>A0A166ALF5_9EURY</name>
<dbReference type="Proteomes" id="UP000077245">
    <property type="component" value="Unassembled WGS sequence"/>
</dbReference>
<dbReference type="EMBL" id="LWMV01000171">
    <property type="protein sequence ID" value="KZX12191.1"/>
    <property type="molecule type" value="Genomic_DNA"/>
</dbReference>
<proteinExistence type="predicted"/>
<evidence type="ECO:0000313" key="2">
    <source>
        <dbReference type="Proteomes" id="UP000077245"/>
    </source>
</evidence>
<comment type="caution">
    <text evidence="1">The sequence shown here is derived from an EMBL/GenBank/DDBJ whole genome shotgun (WGS) entry which is preliminary data.</text>
</comment>
<reference evidence="1 2" key="1">
    <citation type="submission" date="2016-04" db="EMBL/GenBank/DDBJ databases">
        <title>Genome sequence of Methanobrevibacter curvatus DSM 11111.</title>
        <authorList>
            <person name="Poehlein A."/>
            <person name="Seedorf H."/>
            <person name="Daniel R."/>
        </authorList>
    </citation>
    <scope>NUCLEOTIDE SEQUENCE [LARGE SCALE GENOMIC DNA]</scope>
    <source>
        <strain evidence="1 2">DSM 11111</strain>
    </source>
</reference>
<dbReference type="AlphaFoldDB" id="A0A166ALF5"/>
<dbReference type="OrthoDB" id="71470at2157"/>
<sequence>MRTFFFMEAQGGYTSIQLGTLIKGSQVLVNNAQIILKNFFYYSIMMDYVFKGDNDNVSSKYEYRLSALAMFKKENYIPNITYYANIGSEDDILNQCIPLIKGIINLDFLNNNNVEIVLYHSKNGHNPYILNTLYQ</sequence>
<protein>
    <submittedName>
        <fullName evidence="1">Uncharacterized protein</fullName>
    </submittedName>
</protein>
<dbReference type="STRING" id="49547.MBCUR_11410"/>
<keyword evidence="2" id="KW-1185">Reference proteome</keyword>
<evidence type="ECO:0000313" key="1">
    <source>
        <dbReference type="EMBL" id="KZX12191.1"/>
    </source>
</evidence>
<dbReference type="PATRIC" id="fig|49547.3.peg.1219"/>
<accession>A0A166ALF5</accession>
<organism evidence="1 2">
    <name type="scientific">Methanobrevibacter curvatus</name>
    <dbReference type="NCBI Taxonomy" id="49547"/>
    <lineage>
        <taxon>Archaea</taxon>
        <taxon>Methanobacteriati</taxon>
        <taxon>Methanobacteriota</taxon>
        <taxon>Methanomada group</taxon>
        <taxon>Methanobacteria</taxon>
        <taxon>Methanobacteriales</taxon>
        <taxon>Methanobacteriaceae</taxon>
        <taxon>Methanobrevibacter</taxon>
    </lineage>
</organism>
<gene>
    <name evidence="1" type="ORF">MBCUR_11410</name>
</gene>